<keyword evidence="2" id="KW-0597">Phosphoprotein</keyword>
<evidence type="ECO:0000313" key="5">
    <source>
        <dbReference type="EMBL" id="GII21799.1"/>
    </source>
</evidence>
<reference evidence="5" key="1">
    <citation type="submission" date="2021-01" db="EMBL/GenBank/DDBJ databases">
        <title>Whole genome shotgun sequence of Planosporangium mesophilum NBRC 109066.</title>
        <authorList>
            <person name="Komaki H."/>
            <person name="Tamura T."/>
        </authorList>
    </citation>
    <scope>NUCLEOTIDE SEQUENCE</scope>
    <source>
        <strain evidence="5">NBRC 109066</strain>
    </source>
</reference>
<dbReference type="Gene3D" id="3.40.50.2300">
    <property type="match status" value="1"/>
</dbReference>
<evidence type="ECO:0000256" key="2">
    <source>
        <dbReference type="PROSITE-ProRule" id="PRU00169"/>
    </source>
</evidence>
<accession>A0A8J3WZZ0</accession>
<keyword evidence="1 5" id="KW-0238">DNA-binding</keyword>
<feature type="modified residue" description="4-aspartylphosphate" evidence="2">
    <location>
        <position position="52"/>
    </location>
</feature>
<feature type="domain" description="HTH luxR-type" evidence="3">
    <location>
        <begin position="141"/>
        <end position="206"/>
    </location>
</feature>
<dbReference type="Proteomes" id="UP000599074">
    <property type="component" value="Unassembled WGS sequence"/>
</dbReference>
<dbReference type="GO" id="GO:0006355">
    <property type="term" value="P:regulation of DNA-templated transcription"/>
    <property type="evidence" value="ECO:0007669"/>
    <property type="project" value="InterPro"/>
</dbReference>
<dbReference type="CDD" id="cd06170">
    <property type="entry name" value="LuxR_C_like"/>
    <property type="match status" value="1"/>
</dbReference>
<evidence type="ECO:0000259" key="4">
    <source>
        <dbReference type="PROSITE" id="PS50110"/>
    </source>
</evidence>
<organism evidence="5 6">
    <name type="scientific">Planosporangium mesophilum</name>
    <dbReference type="NCBI Taxonomy" id="689768"/>
    <lineage>
        <taxon>Bacteria</taxon>
        <taxon>Bacillati</taxon>
        <taxon>Actinomycetota</taxon>
        <taxon>Actinomycetes</taxon>
        <taxon>Micromonosporales</taxon>
        <taxon>Micromonosporaceae</taxon>
        <taxon>Planosporangium</taxon>
    </lineage>
</organism>
<dbReference type="GO" id="GO:0003677">
    <property type="term" value="F:DNA binding"/>
    <property type="evidence" value="ECO:0007669"/>
    <property type="project" value="UniProtKB-KW"/>
</dbReference>
<dbReference type="InterPro" id="IPR000792">
    <property type="entry name" value="Tscrpt_reg_LuxR_C"/>
</dbReference>
<feature type="domain" description="Response regulatory" evidence="4">
    <location>
        <begin position="2"/>
        <end position="114"/>
    </location>
</feature>
<dbReference type="InterPro" id="IPR036388">
    <property type="entry name" value="WH-like_DNA-bd_sf"/>
</dbReference>
<keyword evidence="6" id="KW-1185">Reference proteome</keyword>
<dbReference type="InterPro" id="IPR011006">
    <property type="entry name" value="CheY-like_superfamily"/>
</dbReference>
<dbReference type="PROSITE" id="PS50110">
    <property type="entry name" value="RESPONSE_REGULATORY"/>
    <property type="match status" value="1"/>
</dbReference>
<dbReference type="Gene3D" id="1.10.10.10">
    <property type="entry name" value="Winged helix-like DNA-binding domain superfamily/Winged helix DNA-binding domain"/>
    <property type="match status" value="1"/>
</dbReference>
<dbReference type="GO" id="GO:0000160">
    <property type="term" value="P:phosphorelay signal transduction system"/>
    <property type="evidence" value="ECO:0007669"/>
    <property type="project" value="InterPro"/>
</dbReference>
<dbReference type="InterPro" id="IPR016032">
    <property type="entry name" value="Sig_transdc_resp-reg_C-effctor"/>
</dbReference>
<dbReference type="PRINTS" id="PR00038">
    <property type="entry name" value="HTHLUXR"/>
</dbReference>
<dbReference type="Pfam" id="PF00196">
    <property type="entry name" value="GerE"/>
    <property type="match status" value="1"/>
</dbReference>
<dbReference type="EMBL" id="BOON01000013">
    <property type="protein sequence ID" value="GII21799.1"/>
    <property type="molecule type" value="Genomic_DNA"/>
</dbReference>
<dbReference type="PANTHER" id="PTHR43214:SF42">
    <property type="entry name" value="TRANSCRIPTIONAL REGULATORY PROTEIN DESR"/>
    <property type="match status" value="1"/>
</dbReference>
<dbReference type="SMART" id="SM00448">
    <property type="entry name" value="REC"/>
    <property type="match status" value="1"/>
</dbReference>
<sequence>MRLLICDQQVVFAEALAHLLTAAGAEVVAVTHHPDRAVAVLRREAVEVCLVDVGSGPENRLADLCEASPGIPVVLLTGEVDDATLAAARAAGVRGVADKRRSPAEILDLLRRVRAGESVVCVNAIVRAPEPRTTVHPRGDMQRLAGFLTPREREVLGALVRGDDTTRLARSLGIAAATARCHIQNVLTKLGAHSRVEAATSAVRHGMVNPETGAWLGCGRQGS</sequence>
<protein>
    <submittedName>
        <fullName evidence="5">DNA-binding response regulator</fullName>
    </submittedName>
</protein>
<proteinExistence type="predicted"/>
<dbReference type="AlphaFoldDB" id="A0A8J3WZZ0"/>
<dbReference type="PANTHER" id="PTHR43214">
    <property type="entry name" value="TWO-COMPONENT RESPONSE REGULATOR"/>
    <property type="match status" value="1"/>
</dbReference>
<evidence type="ECO:0000256" key="1">
    <source>
        <dbReference type="ARBA" id="ARBA00023125"/>
    </source>
</evidence>
<evidence type="ECO:0000259" key="3">
    <source>
        <dbReference type="PROSITE" id="PS50043"/>
    </source>
</evidence>
<dbReference type="Pfam" id="PF00072">
    <property type="entry name" value="Response_reg"/>
    <property type="match status" value="1"/>
</dbReference>
<dbReference type="RefSeq" id="WP_168114122.1">
    <property type="nucleotide sequence ID" value="NZ_BOON01000013.1"/>
</dbReference>
<dbReference type="InterPro" id="IPR039420">
    <property type="entry name" value="WalR-like"/>
</dbReference>
<dbReference type="PROSITE" id="PS50043">
    <property type="entry name" value="HTH_LUXR_2"/>
    <property type="match status" value="1"/>
</dbReference>
<comment type="caution">
    <text evidence="5">The sequence shown here is derived from an EMBL/GenBank/DDBJ whole genome shotgun (WGS) entry which is preliminary data.</text>
</comment>
<gene>
    <name evidence="5" type="ORF">Pme01_13960</name>
</gene>
<evidence type="ECO:0000313" key="6">
    <source>
        <dbReference type="Proteomes" id="UP000599074"/>
    </source>
</evidence>
<dbReference type="SUPFAM" id="SSF52172">
    <property type="entry name" value="CheY-like"/>
    <property type="match status" value="1"/>
</dbReference>
<name>A0A8J3WZZ0_9ACTN</name>
<dbReference type="SUPFAM" id="SSF46894">
    <property type="entry name" value="C-terminal effector domain of the bipartite response regulators"/>
    <property type="match status" value="1"/>
</dbReference>
<dbReference type="InterPro" id="IPR001789">
    <property type="entry name" value="Sig_transdc_resp-reg_receiver"/>
</dbReference>
<dbReference type="SMART" id="SM00421">
    <property type="entry name" value="HTH_LUXR"/>
    <property type="match status" value="1"/>
</dbReference>